<comment type="caution">
    <text evidence="1">The sequence shown here is derived from an EMBL/GenBank/DDBJ whole genome shotgun (WGS) entry which is preliminary data.</text>
</comment>
<dbReference type="STRING" id="86630.A0A367JPL9"/>
<dbReference type="Proteomes" id="UP000252139">
    <property type="component" value="Unassembled WGS sequence"/>
</dbReference>
<proteinExistence type="predicted"/>
<keyword evidence="2" id="KW-1185">Reference proteome</keyword>
<organism evidence="1 2">
    <name type="scientific">Rhizopus azygosporus</name>
    <name type="common">Rhizopus microsporus var. azygosporus</name>
    <dbReference type="NCBI Taxonomy" id="86630"/>
    <lineage>
        <taxon>Eukaryota</taxon>
        <taxon>Fungi</taxon>
        <taxon>Fungi incertae sedis</taxon>
        <taxon>Mucoromycota</taxon>
        <taxon>Mucoromycotina</taxon>
        <taxon>Mucoromycetes</taxon>
        <taxon>Mucorales</taxon>
        <taxon>Mucorineae</taxon>
        <taxon>Rhizopodaceae</taxon>
        <taxon>Rhizopus</taxon>
    </lineage>
</organism>
<gene>
    <name evidence="1" type="ORF">CU097_013319</name>
</gene>
<dbReference type="EMBL" id="PJQL01000906">
    <property type="protein sequence ID" value="RCH91894.1"/>
    <property type="molecule type" value="Genomic_DNA"/>
</dbReference>
<evidence type="ECO:0000313" key="2">
    <source>
        <dbReference type="Proteomes" id="UP000252139"/>
    </source>
</evidence>
<accession>A0A367JPL9</accession>
<dbReference type="OrthoDB" id="6415790at2759"/>
<name>A0A367JPL9_RHIAZ</name>
<evidence type="ECO:0000313" key="1">
    <source>
        <dbReference type="EMBL" id="RCH91894.1"/>
    </source>
</evidence>
<dbReference type="AlphaFoldDB" id="A0A367JPL9"/>
<protein>
    <submittedName>
        <fullName evidence="1">Uncharacterized protein</fullName>
    </submittedName>
</protein>
<sequence>MSANLNFGPEWMRGGFSKNANNNGVLTDLPFEENNINAFKYSKEYMLSLYKPSQLPSDFQQH</sequence>
<feature type="non-terminal residue" evidence="1">
    <location>
        <position position="62"/>
    </location>
</feature>
<reference evidence="1 2" key="1">
    <citation type="journal article" date="2018" name="G3 (Bethesda)">
        <title>Phylogenetic and Phylogenomic Definition of Rhizopus Species.</title>
        <authorList>
            <person name="Gryganskyi A.P."/>
            <person name="Golan J."/>
            <person name="Dolatabadi S."/>
            <person name="Mondo S."/>
            <person name="Robb S."/>
            <person name="Idnurm A."/>
            <person name="Muszewska A."/>
            <person name="Steczkiewicz K."/>
            <person name="Masonjones S."/>
            <person name="Liao H.L."/>
            <person name="Gajdeczka M.T."/>
            <person name="Anike F."/>
            <person name="Vuek A."/>
            <person name="Anishchenko I.M."/>
            <person name="Voigt K."/>
            <person name="de Hoog G.S."/>
            <person name="Smith M.E."/>
            <person name="Heitman J."/>
            <person name="Vilgalys R."/>
            <person name="Stajich J.E."/>
        </authorList>
    </citation>
    <scope>NUCLEOTIDE SEQUENCE [LARGE SCALE GENOMIC DNA]</scope>
    <source>
        <strain evidence="1 2">CBS 357.93</strain>
    </source>
</reference>